<evidence type="ECO:0000313" key="3">
    <source>
        <dbReference type="Proteomes" id="UP000008037"/>
    </source>
</evidence>
<accession>K0IKL7</accession>
<protein>
    <submittedName>
        <fullName evidence="2">Uncharacterized protein</fullName>
    </submittedName>
</protein>
<dbReference type="InParanoid" id="K0IKL7"/>
<keyword evidence="3" id="KW-1185">Reference proteome</keyword>
<dbReference type="BioCyc" id="CNIT1237085:G1324-2094-MONOMER"/>
<keyword evidence="1" id="KW-0472">Membrane</keyword>
<dbReference type="EMBL" id="CP002408">
    <property type="protein sequence ID" value="AFU59027.1"/>
    <property type="molecule type" value="Genomic_DNA"/>
</dbReference>
<dbReference type="GeneID" id="13795959"/>
<reference evidence="2 3" key="1">
    <citation type="journal article" date="2012" name="Environ. Microbiol.">
        <title>The genome of the ammonia-oxidizing Candidatus Nitrososphaera gargensis: insights into metabolic versatility and environmental adaptations.</title>
        <authorList>
            <person name="Spang A."/>
            <person name="Poehlein A."/>
            <person name="Offre P."/>
            <person name="Zumbragel S."/>
            <person name="Haider S."/>
            <person name="Rychlik N."/>
            <person name="Nowka B."/>
            <person name="Schmeisser C."/>
            <person name="Lebedeva E.V."/>
            <person name="Rattei T."/>
            <person name="Bohm C."/>
            <person name="Schmid M."/>
            <person name="Galushko A."/>
            <person name="Hatzenpichler R."/>
            <person name="Weinmaier T."/>
            <person name="Daniel R."/>
            <person name="Schleper C."/>
            <person name="Spieck E."/>
            <person name="Streit W."/>
            <person name="Wagner M."/>
        </authorList>
    </citation>
    <scope>NUCLEOTIDE SEQUENCE [LARGE SCALE GENOMIC DNA]</scope>
    <source>
        <strain evidence="3">Ga9.2</strain>
    </source>
</reference>
<dbReference type="HOGENOM" id="CLU_2044491_0_0_2"/>
<dbReference type="RefSeq" id="WP_015019562.1">
    <property type="nucleotide sequence ID" value="NC_018719.1"/>
</dbReference>
<dbReference type="STRING" id="1237085.Ngar_c20960"/>
<evidence type="ECO:0000313" key="2">
    <source>
        <dbReference type="EMBL" id="AFU59027.1"/>
    </source>
</evidence>
<keyword evidence="1" id="KW-0812">Transmembrane</keyword>
<dbReference type="Proteomes" id="UP000008037">
    <property type="component" value="Chromosome"/>
</dbReference>
<dbReference type="AlphaFoldDB" id="K0IKL7"/>
<gene>
    <name evidence="2" type="ordered locus">Ngar_c20960</name>
</gene>
<dbReference type="KEGG" id="nga:Ngar_c20960"/>
<feature type="transmembrane region" description="Helical" evidence="1">
    <location>
        <begin position="39"/>
        <end position="57"/>
    </location>
</feature>
<organism evidence="2 3">
    <name type="scientific">Nitrososphaera gargensis (strain Ga9.2)</name>
    <dbReference type="NCBI Taxonomy" id="1237085"/>
    <lineage>
        <taxon>Archaea</taxon>
        <taxon>Nitrososphaerota</taxon>
        <taxon>Nitrososphaeria</taxon>
        <taxon>Nitrososphaerales</taxon>
        <taxon>Nitrososphaeraceae</taxon>
        <taxon>Nitrososphaera</taxon>
    </lineage>
</organism>
<sequence>MLLEGVLAIFAQSFGLTYSWLNENLIAPFMAFTRGFEFAVVFMAAALFFAISVFLLLKQAKKLPKSYAIEIIDLYGEQVSIDGVRQTFATHDAAESYARMYRDNFGYQYRFKVVGITDPGKS</sequence>
<name>K0IKL7_NITGG</name>
<evidence type="ECO:0000256" key="1">
    <source>
        <dbReference type="SAM" id="Phobius"/>
    </source>
</evidence>
<proteinExistence type="predicted"/>
<dbReference type="OrthoDB" id="11174at2157"/>
<keyword evidence="1" id="KW-1133">Transmembrane helix</keyword>